<gene>
    <name evidence="2" type="ORF">SAMN05216233_11054</name>
</gene>
<dbReference type="Pfam" id="PF09837">
    <property type="entry name" value="DUF2064"/>
    <property type="match status" value="1"/>
</dbReference>
<accession>A0A1G5GAT0</accession>
<dbReference type="PANTHER" id="PTHR36529:SF1">
    <property type="entry name" value="GLYCOSYLTRANSFERASE"/>
    <property type="match status" value="1"/>
</dbReference>
<name>A0A1G5GAT0_9BACT</name>
<dbReference type="PANTHER" id="PTHR36529">
    <property type="entry name" value="SLL1095 PROTEIN"/>
    <property type="match status" value="1"/>
</dbReference>
<dbReference type="OrthoDB" id="9798250at2"/>
<protein>
    <recommendedName>
        <fullName evidence="4">2-phospho-L-lactate guanylyltransferase</fullName>
    </recommendedName>
</protein>
<keyword evidence="3" id="KW-1185">Reference proteome</keyword>
<organism evidence="2 3">
    <name type="scientific">Desulfoluna spongiiphila</name>
    <dbReference type="NCBI Taxonomy" id="419481"/>
    <lineage>
        <taxon>Bacteria</taxon>
        <taxon>Pseudomonadati</taxon>
        <taxon>Thermodesulfobacteriota</taxon>
        <taxon>Desulfobacteria</taxon>
        <taxon>Desulfobacterales</taxon>
        <taxon>Desulfolunaceae</taxon>
        <taxon>Desulfoluna</taxon>
    </lineage>
</organism>
<dbReference type="STRING" id="419481.SAMN05216233_11054"/>
<evidence type="ECO:0000313" key="3">
    <source>
        <dbReference type="Proteomes" id="UP000198870"/>
    </source>
</evidence>
<feature type="region of interest" description="Disordered" evidence="1">
    <location>
        <begin position="219"/>
        <end position="240"/>
    </location>
</feature>
<proteinExistence type="predicted"/>
<evidence type="ECO:0000256" key="1">
    <source>
        <dbReference type="SAM" id="MobiDB-lite"/>
    </source>
</evidence>
<reference evidence="2 3" key="1">
    <citation type="submission" date="2016-10" db="EMBL/GenBank/DDBJ databases">
        <authorList>
            <person name="de Groot N.N."/>
        </authorList>
    </citation>
    <scope>NUCLEOTIDE SEQUENCE [LARGE SCALE GENOMIC DNA]</scope>
    <source>
        <strain evidence="2 3">AA1</strain>
    </source>
</reference>
<dbReference type="EMBL" id="FMUX01000010">
    <property type="protein sequence ID" value="SCY48736.1"/>
    <property type="molecule type" value="Genomic_DNA"/>
</dbReference>
<dbReference type="AlphaFoldDB" id="A0A1G5GAT0"/>
<dbReference type="NCBIfam" id="TIGR04282">
    <property type="entry name" value="glyco_like_cofC"/>
    <property type="match status" value="1"/>
</dbReference>
<dbReference type="Gene3D" id="3.90.550.10">
    <property type="entry name" value="Spore Coat Polysaccharide Biosynthesis Protein SpsA, Chain A"/>
    <property type="match status" value="1"/>
</dbReference>
<sequence length="240" mass="26682">MPLIILFVKAPEPGKVKTRLAARLGNAMALDLYRHFVETSLARLAPLGPVRIAYTPDNRKEFMEDWLPGHPEMRPQRGDDLGQRMENALMEAFSDGHDKAVVIGGDIPDLPEDRIRGAFRELNTHDMVVVPVSDGGYCLVGARRGTLLAPVFDKMRWSCSSVTEETVRRAKAQGITLRLLDGWHDIDTADDLLAFVRRHKRRADVPALYRDAIRRLSDGDGDCPRGDGRGHGDAGEAPRP</sequence>
<dbReference type="Proteomes" id="UP000198870">
    <property type="component" value="Unassembled WGS sequence"/>
</dbReference>
<dbReference type="InterPro" id="IPR029044">
    <property type="entry name" value="Nucleotide-diphossugar_trans"/>
</dbReference>
<dbReference type="InterPro" id="IPR018641">
    <property type="entry name" value="Trfase_1_rSAM/seldom-assoc"/>
</dbReference>
<dbReference type="SUPFAM" id="SSF53448">
    <property type="entry name" value="Nucleotide-diphospho-sugar transferases"/>
    <property type="match status" value="1"/>
</dbReference>
<dbReference type="RefSeq" id="WP_092211335.1">
    <property type="nucleotide sequence ID" value="NZ_FMUX01000010.1"/>
</dbReference>
<evidence type="ECO:0000313" key="2">
    <source>
        <dbReference type="EMBL" id="SCY48736.1"/>
    </source>
</evidence>
<evidence type="ECO:0008006" key="4">
    <source>
        <dbReference type="Google" id="ProtNLM"/>
    </source>
</evidence>